<organism evidence="6 7">
    <name type="scientific">Aquatica leii</name>
    <dbReference type="NCBI Taxonomy" id="1421715"/>
    <lineage>
        <taxon>Eukaryota</taxon>
        <taxon>Metazoa</taxon>
        <taxon>Ecdysozoa</taxon>
        <taxon>Arthropoda</taxon>
        <taxon>Hexapoda</taxon>
        <taxon>Insecta</taxon>
        <taxon>Pterygota</taxon>
        <taxon>Neoptera</taxon>
        <taxon>Endopterygota</taxon>
        <taxon>Coleoptera</taxon>
        <taxon>Polyphaga</taxon>
        <taxon>Elateriformia</taxon>
        <taxon>Elateroidea</taxon>
        <taxon>Lampyridae</taxon>
        <taxon>Luciolinae</taxon>
        <taxon>Aquatica</taxon>
    </lineage>
</organism>
<protein>
    <submittedName>
        <fullName evidence="6">Uncharacterized protein</fullName>
    </submittedName>
</protein>
<dbReference type="GO" id="GO:0005615">
    <property type="term" value="C:extracellular space"/>
    <property type="evidence" value="ECO:0007669"/>
    <property type="project" value="TreeGrafter"/>
</dbReference>
<dbReference type="SMART" id="SM00708">
    <property type="entry name" value="PhBP"/>
    <property type="match status" value="1"/>
</dbReference>
<feature type="signal peptide" evidence="5">
    <location>
        <begin position="1"/>
        <end position="16"/>
    </location>
</feature>
<name>A0AAN7PPJ9_9COLE</name>
<evidence type="ECO:0000313" key="7">
    <source>
        <dbReference type="Proteomes" id="UP001353858"/>
    </source>
</evidence>
<proteinExistence type="inferred from homology"/>
<dbReference type="AlphaFoldDB" id="A0AAN7PPJ9"/>
<reference evidence="7" key="1">
    <citation type="submission" date="2023-01" db="EMBL/GenBank/DDBJ databases">
        <title>Key to firefly adult light organ development and bioluminescence: homeobox transcription factors regulate luciferase expression and transportation to peroxisome.</title>
        <authorList>
            <person name="Fu X."/>
        </authorList>
    </citation>
    <scope>NUCLEOTIDE SEQUENCE [LARGE SCALE GENOMIC DNA]</scope>
</reference>
<dbReference type="GO" id="GO:0007608">
    <property type="term" value="P:sensory perception of smell"/>
    <property type="evidence" value="ECO:0007669"/>
    <property type="project" value="TreeGrafter"/>
</dbReference>
<evidence type="ECO:0000256" key="5">
    <source>
        <dbReference type="SAM" id="SignalP"/>
    </source>
</evidence>
<dbReference type="PANTHER" id="PTHR11857:SF43">
    <property type="entry name" value="GEO07291P1-RELATED"/>
    <property type="match status" value="1"/>
</dbReference>
<keyword evidence="4 5" id="KW-0732">Signal</keyword>
<comment type="subcellular location">
    <subcellularLocation>
        <location evidence="1">Secreted</location>
    </subcellularLocation>
</comment>
<dbReference type="PANTHER" id="PTHR11857">
    <property type="entry name" value="ODORANT BINDING PROTEIN-RELATED"/>
    <property type="match status" value="1"/>
</dbReference>
<keyword evidence="7" id="KW-1185">Reference proteome</keyword>
<keyword evidence="3" id="KW-0964">Secreted</keyword>
<accession>A0AAN7PPJ9</accession>
<dbReference type="Pfam" id="PF01395">
    <property type="entry name" value="PBP_GOBP"/>
    <property type="match status" value="1"/>
</dbReference>
<sequence length="133" mass="14586">MNAAVFLLLCVGVVLGGEIDPQVIQSWLSTMDPFKDKCMNETHADPLLVEVIMKTGVISTNHEVMCFAKCIFMDVDVMDKDGNVNIDVVVKKGVVVKPGIAEKCINESESEPDLCKKAHDFAMCVVRELVKGD</sequence>
<evidence type="ECO:0000256" key="2">
    <source>
        <dbReference type="ARBA" id="ARBA00008098"/>
    </source>
</evidence>
<dbReference type="InterPro" id="IPR006170">
    <property type="entry name" value="PBP/GOBP"/>
</dbReference>
<feature type="chain" id="PRO_5043037432" evidence="5">
    <location>
        <begin position="17"/>
        <end position="133"/>
    </location>
</feature>
<gene>
    <name evidence="6" type="ORF">RN001_002177</name>
</gene>
<dbReference type="GO" id="GO:0005549">
    <property type="term" value="F:odorant binding"/>
    <property type="evidence" value="ECO:0007669"/>
    <property type="project" value="InterPro"/>
</dbReference>
<evidence type="ECO:0000256" key="3">
    <source>
        <dbReference type="ARBA" id="ARBA00022525"/>
    </source>
</evidence>
<evidence type="ECO:0000313" key="6">
    <source>
        <dbReference type="EMBL" id="KAK4885906.1"/>
    </source>
</evidence>
<dbReference type="InterPro" id="IPR036728">
    <property type="entry name" value="PBP_GOBP_sf"/>
</dbReference>
<dbReference type="EMBL" id="JARPUR010000001">
    <property type="protein sequence ID" value="KAK4885906.1"/>
    <property type="molecule type" value="Genomic_DNA"/>
</dbReference>
<dbReference type="Proteomes" id="UP001353858">
    <property type="component" value="Unassembled WGS sequence"/>
</dbReference>
<dbReference type="Gene3D" id="1.10.238.20">
    <property type="entry name" value="Pheromone/general odorant binding protein domain"/>
    <property type="match status" value="1"/>
</dbReference>
<evidence type="ECO:0000256" key="4">
    <source>
        <dbReference type="ARBA" id="ARBA00022729"/>
    </source>
</evidence>
<comment type="similarity">
    <text evidence="2">Belongs to the PBP/GOBP family.</text>
</comment>
<dbReference type="SUPFAM" id="SSF47565">
    <property type="entry name" value="Insect pheromone/odorant-binding proteins"/>
    <property type="match status" value="1"/>
</dbReference>
<comment type="caution">
    <text evidence="6">The sequence shown here is derived from an EMBL/GenBank/DDBJ whole genome shotgun (WGS) entry which is preliminary data.</text>
</comment>
<evidence type="ECO:0000256" key="1">
    <source>
        <dbReference type="ARBA" id="ARBA00004613"/>
    </source>
</evidence>
<dbReference type="CDD" id="cd23992">
    <property type="entry name" value="PBP_GOBP"/>
    <property type="match status" value="1"/>
</dbReference>